<organism evidence="1 2">
    <name type="scientific">Aliisedimentitalea scapharcae</name>
    <dbReference type="NCBI Taxonomy" id="1524259"/>
    <lineage>
        <taxon>Bacteria</taxon>
        <taxon>Pseudomonadati</taxon>
        <taxon>Pseudomonadota</taxon>
        <taxon>Alphaproteobacteria</taxon>
        <taxon>Rhodobacterales</taxon>
        <taxon>Roseobacteraceae</taxon>
        <taxon>Aliisedimentitalea</taxon>
    </lineage>
</organism>
<gene>
    <name evidence="1" type="ORF">QEZ52_03295</name>
</gene>
<keyword evidence="2" id="KW-1185">Reference proteome</keyword>
<accession>A0ABZ2XW69</accession>
<reference evidence="1 2" key="1">
    <citation type="submission" date="2023-04" db="EMBL/GenBank/DDBJ databases">
        <title>Complete genome sequence of Alisedimentitalea scapharcae.</title>
        <authorList>
            <person name="Rong J.-C."/>
            <person name="Yi M.-L."/>
            <person name="Zhao Q."/>
        </authorList>
    </citation>
    <scope>NUCLEOTIDE SEQUENCE [LARGE SCALE GENOMIC DNA]</scope>
    <source>
        <strain evidence="1 2">KCTC 42119</strain>
    </source>
</reference>
<sequence>MRATAAGPLTSLTPMPRGWVKDMGAVGVLADGHFGVCVRFWPVPVPVPVPILY</sequence>
<evidence type="ECO:0000313" key="1">
    <source>
        <dbReference type="EMBL" id="WZK89589.1"/>
    </source>
</evidence>
<protein>
    <submittedName>
        <fullName evidence="1">Uncharacterized protein</fullName>
    </submittedName>
</protein>
<evidence type="ECO:0000313" key="2">
    <source>
        <dbReference type="Proteomes" id="UP001623232"/>
    </source>
</evidence>
<proteinExistence type="predicted"/>
<dbReference type="Proteomes" id="UP001623232">
    <property type="component" value="Chromosome"/>
</dbReference>
<dbReference type="EMBL" id="CP123584">
    <property type="protein sequence ID" value="WZK89589.1"/>
    <property type="molecule type" value="Genomic_DNA"/>
</dbReference>
<dbReference type="RefSeq" id="WP_406647946.1">
    <property type="nucleotide sequence ID" value="NZ_CP123584.1"/>
</dbReference>
<name>A0ABZ2XW69_9RHOB</name>